<reference evidence="1" key="1">
    <citation type="journal article" date="2020" name="Nature">
        <title>Giant virus diversity and host interactions through global metagenomics.</title>
        <authorList>
            <person name="Schulz F."/>
            <person name="Roux S."/>
            <person name="Paez-Espino D."/>
            <person name="Jungbluth S."/>
            <person name="Walsh D.A."/>
            <person name="Denef V.J."/>
            <person name="McMahon K.D."/>
            <person name="Konstantinidis K.T."/>
            <person name="Eloe-Fadrosh E.A."/>
            <person name="Kyrpides N.C."/>
            <person name="Woyke T."/>
        </authorList>
    </citation>
    <scope>NUCLEOTIDE SEQUENCE</scope>
    <source>
        <strain evidence="1">GVMAG-S-3300013006-158</strain>
    </source>
</reference>
<proteinExistence type="predicted"/>
<evidence type="ECO:0000313" key="1">
    <source>
        <dbReference type="EMBL" id="QHU18736.1"/>
    </source>
</evidence>
<sequence length="180" mass="19630">MSYYPSYQVGIGCGPQLQYVPPCNAPCAPPITPYFPSFCGPTGPSGPTGTVGPTGGKTFIIDHPIDADRYLVHGCLEGPEVGVYYRGKGTIEQNTDQTTISLPRYVERMGVEFTVQITSIFSGERRTAAHEVSEVTNGSFTVYGSPGSFFWHVYAKRSSLLVEPLKHEVEIKGSGPYKWI</sequence>
<dbReference type="EMBL" id="MN740937">
    <property type="protein sequence ID" value="QHU18736.1"/>
    <property type="molecule type" value="Genomic_DNA"/>
</dbReference>
<accession>A0A6C0KNL0</accession>
<dbReference type="AlphaFoldDB" id="A0A6C0KNL0"/>
<protein>
    <submittedName>
        <fullName evidence="1">Uncharacterized protein</fullName>
    </submittedName>
</protein>
<organism evidence="1">
    <name type="scientific">viral metagenome</name>
    <dbReference type="NCBI Taxonomy" id="1070528"/>
    <lineage>
        <taxon>unclassified sequences</taxon>
        <taxon>metagenomes</taxon>
        <taxon>organismal metagenomes</taxon>
    </lineage>
</organism>
<name>A0A6C0KNL0_9ZZZZ</name>